<reference evidence="1" key="1">
    <citation type="journal article" date="2020" name="Fungal Divers.">
        <title>Resolving the Mortierellaceae phylogeny through synthesis of multi-gene phylogenetics and phylogenomics.</title>
        <authorList>
            <person name="Vandepol N."/>
            <person name="Liber J."/>
            <person name="Desiro A."/>
            <person name="Na H."/>
            <person name="Kennedy M."/>
            <person name="Barry K."/>
            <person name="Grigoriev I.V."/>
            <person name="Miller A.N."/>
            <person name="O'Donnell K."/>
            <person name="Stajich J.E."/>
            <person name="Bonito G."/>
        </authorList>
    </citation>
    <scope>NUCLEOTIDE SEQUENCE</scope>
    <source>
        <strain evidence="1">NVP1</strain>
    </source>
</reference>
<organism evidence="1 2">
    <name type="scientific">Podila minutissima</name>
    <dbReference type="NCBI Taxonomy" id="64525"/>
    <lineage>
        <taxon>Eukaryota</taxon>
        <taxon>Fungi</taxon>
        <taxon>Fungi incertae sedis</taxon>
        <taxon>Mucoromycota</taxon>
        <taxon>Mortierellomycotina</taxon>
        <taxon>Mortierellomycetes</taxon>
        <taxon>Mortierellales</taxon>
        <taxon>Mortierellaceae</taxon>
        <taxon>Podila</taxon>
    </lineage>
</organism>
<sequence length="421" mass="46588">MKRITLPNSATASSVALVLEQCPNLTSFAMDLWDDCSFEVVATTLGGMLEQGRLPHLDSLGLTSHVRDDDLASCIQAMSSVLDLELSSTFFYPLAFAALEPKFATLRTLQVQKCQCVSGEMIQTILESCPALEELVSTSISARLIMEGRPWACLGLKKLVLDFYVDSGTGLQAQSSAVFGQLGRLTRLKTLMIGDSLSFLHSSFQGLDFRLQSGLGQLAGLKRLATLDFGQTRQELGVDDVAWMKRHLKELTAVLGANAPHIRQLTCKEVSSIGQFLIPCTKLTDLTIWLDYQGELTATDPVEDWDRFSMLIRQNPRLSKVAISMSGKSATDNFWAAVSSIARVEISNMQMSEQDIRTFWTGCKTIQELSIDNVGPIDDIDNTCFFTGAQESFVYSDLRRIAVLDRMFDSPACWNKATYHD</sequence>
<dbReference type="Gene3D" id="3.80.10.10">
    <property type="entry name" value="Ribonuclease Inhibitor"/>
    <property type="match status" value="1"/>
</dbReference>
<evidence type="ECO:0000313" key="1">
    <source>
        <dbReference type="EMBL" id="KAF9324227.1"/>
    </source>
</evidence>
<gene>
    <name evidence="1" type="ORF">BG006_000734</name>
</gene>
<dbReference type="EMBL" id="JAAAUY010001127">
    <property type="protein sequence ID" value="KAF9324227.1"/>
    <property type="molecule type" value="Genomic_DNA"/>
</dbReference>
<evidence type="ECO:0000313" key="2">
    <source>
        <dbReference type="Proteomes" id="UP000696485"/>
    </source>
</evidence>
<dbReference type="InterPro" id="IPR032675">
    <property type="entry name" value="LRR_dom_sf"/>
</dbReference>
<protein>
    <submittedName>
        <fullName evidence="1">Uncharacterized protein</fullName>
    </submittedName>
</protein>
<dbReference type="Proteomes" id="UP000696485">
    <property type="component" value="Unassembled WGS sequence"/>
</dbReference>
<name>A0A9P5SBJ7_9FUNG</name>
<accession>A0A9P5SBJ7</accession>
<proteinExistence type="predicted"/>
<dbReference type="SUPFAM" id="SSF52047">
    <property type="entry name" value="RNI-like"/>
    <property type="match status" value="1"/>
</dbReference>
<comment type="caution">
    <text evidence="1">The sequence shown here is derived from an EMBL/GenBank/DDBJ whole genome shotgun (WGS) entry which is preliminary data.</text>
</comment>
<keyword evidence="2" id="KW-1185">Reference proteome</keyword>
<dbReference type="AlphaFoldDB" id="A0A9P5SBJ7"/>